<dbReference type="Pfam" id="PF17963">
    <property type="entry name" value="Big_9"/>
    <property type="match status" value="9"/>
</dbReference>
<dbReference type="InterPro" id="IPR011049">
    <property type="entry name" value="Serralysin-like_metalloprot_C"/>
</dbReference>
<dbReference type="PROSITE" id="PS50268">
    <property type="entry name" value="CADHERIN_2"/>
    <property type="match status" value="1"/>
</dbReference>
<dbReference type="PANTHER" id="PTHR34720">
    <property type="entry name" value="MICROCYSTIN DEPENDENT PROTEIN"/>
    <property type="match status" value="1"/>
</dbReference>
<dbReference type="NCBIfam" id="NF012211">
    <property type="entry name" value="tand_rpt_95"/>
    <property type="match status" value="9"/>
</dbReference>
<dbReference type="Gene3D" id="2.150.10.10">
    <property type="entry name" value="Serralysin-like metalloprotease, C-terminal"/>
    <property type="match status" value="1"/>
</dbReference>
<dbReference type="PANTHER" id="PTHR34720:SF9">
    <property type="entry name" value="BLR4714 PROTEIN"/>
    <property type="match status" value="1"/>
</dbReference>
<dbReference type="CDD" id="cd11304">
    <property type="entry name" value="Cadherin_repeat"/>
    <property type="match status" value="1"/>
</dbReference>
<dbReference type="Pfam" id="PF00353">
    <property type="entry name" value="HemolysinCabind"/>
    <property type="match status" value="1"/>
</dbReference>
<dbReference type="InterPro" id="IPR024079">
    <property type="entry name" value="MetalloPept_cat_dom_sf"/>
</dbReference>
<dbReference type="PROSITE" id="PS00330">
    <property type="entry name" value="HEMOLYSIN_CALCIUM"/>
    <property type="match status" value="1"/>
</dbReference>
<name>A0ABZ2UWW6_9CYAN</name>
<evidence type="ECO:0000313" key="2">
    <source>
        <dbReference type="EMBL" id="WZB89592.1"/>
    </source>
</evidence>
<dbReference type="EMBL" id="CP150886">
    <property type="protein sequence ID" value="WZB89592.1"/>
    <property type="molecule type" value="Genomic_DNA"/>
</dbReference>
<dbReference type="InterPro" id="IPR001343">
    <property type="entry name" value="Hemolysn_Ca-bd"/>
</dbReference>
<dbReference type="Gene3D" id="3.40.390.10">
    <property type="entry name" value="Collagenase (Catalytic Domain)"/>
    <property type="match status" value="1"/>
</dbReference>
<gene>
    <name evidence="2" type="ORF">WJM97_07860</name>
</gene>
<dbReference type="Proteomes" id="UP001483337">
    <property type="component" value="Chromosome"/>
</dbReference>
<dbReference type="Pfam" id="PF13448">
    <property type="entry name" value="DUF4114"/>
    <property type="match status" value="1"/>
</dbReference>
<dbReference type="Gene3D" id="2.60.40.2810">
    <property type="match status" value="8"/>
</dbReference>
<sequence length="1770" mass="189940">MKLIESLINSAQSQLQQFAQRADFSDKMMQTFGTSPAGLQGAWANGMVIMPEIELVSSGEIDGANGAFAATTNRIYLAQEFLRRNTHNLDAVVKTVLEEYGHYLDNFINDVDTKGDEGAKFAAFVRGENLSVSQLGQLDNEDDHATVVLGGETVEIEKDDSSFDIVFDYRFDTNGFFDDAARRATLEAAGQIWANLIEDEFDNIPAGIQFTIQNPQTGQEESITLTNEIDDLLIFVGSQSPPFGISGNALGRGGPRGNDAAGDIFRNRYNSSDFEPFAGNISFDPTPSFSNGSSADWFFDSTPDTADDIPTNTVDFLETALHEIGHVLGIGTASIFDQIGQDGAFDGPNSLTINGGNPIPLASDLSHTEANFTTPDGIISLMEPSGGSRLPTSVDLAMLADIGYETVGFQAQGFVAPIATDLGETIFGTIIDDVIDGLGGNDQIQGDQGNDTLIGGAGNDTLVGSAGIDTFRFEANNGQDIINDFDITNEVIQIASDLGFTTGAEILATLTKPFSNVSRFTLSAGNYIDVFHESTSGTPLTAANFAIVSDSVNNNPVANDDSATTSEDRSVIIKVLNNDTDAEGNLDLNTLQIVQPNNGTARYISSTGEIVYTPNRDFFGEDSFTYTIQDTEGGTSNVATVNLTVNSVNDVPVAIDDNNTQPEDTEKVPFIIDEDTSITIDVLANDVDVENGIDPQTVTIVDRPLNGRFTINNTGQITYTPNNNFFGNDSFTYTVQDSNGATSNPATVDIRVNSVNDNPTANNDTATTERGKSVIINVLNNDSDVELGNLTVSVANNNSANARFYVNPLTGEITYTPEVNTIGNDSFEYTITDENGGTATATVNVSVTPEDIINPIPIDNNNFTTQEDTSIIIDPRDDEENAENINENSVIDVITGPNNGSFRVDPITKEITYTPNRNFFGNDSFTYTIVGGSQLINEVVNITVQPVNDVPVAVNDNSRTNENESVDISVLDNDIEIETDINDLNITVENAPRNGTFSINSNGTITYTPNNNFNGLDSFTYTIEDENGAVSNVARVEVIVDPINDIPVAVDDVGTTEIGSSLILDVLSNDSDVEGEIDITTLQIGTLPTNGTVEIIPTTGEIIYTPTGLIGEDSFTYTVQDTDDATSTSATVRINVTPRNVPPVANDDIVTTPEDTTVEINVLGNDVDTNFDLSSVQIGSNPNNGTLNFNRTTGTISYRPNDNFAGEDSFTYTVKDTNGVVSNPANVNVTVTPVNDIPVANNDSLIIQQGEDITVNIKVLDNDSDVENGIDETTVQIVRDPNRGTATVNPTTGEVTYTPDSDFFGRDSFTYTFKDTDGATSSVGTVNIFVNPSDENNTRPVANDDSVTAVENTALVIDVLGNDEDAENNIDATTVEVDSDPENGTVRVDEITGEITYLPNNDFIGADSFSYTVKDRNGVTSNAATVNVIVNQGDPEPANFNAAQILDLDGDVGQTKQLKISFVSQNTNLVNEIGVFRVDDELGTINGISPDDSEYLQAALANSQVVFSSLPNNVLGGVDFTRQINFNGSDRLVFYLVQDSTTQTVLSDLAAGRNTANVLFALPNANSNGFDPVEISELDQRTFSLSWTDGDQSSFDNFVFNVEILQTDSTPIGTGLQGKIELIDLRDLGTLTATFNIASEAAFDNTIGWYIVDDENGSIGGLNPGDRGYAQIAISQRSIASFTRDGIESAQLRGLLAPYLIADSSRDDFLEDNPLNFAGEGPLAYFAFSAANPDGVDHILQLGDNTFGFEDLENGGDRDFNDIIMQVNFT</sequence>
<dbReference type="SUPFAM" id="SSF55486">
    <property type="entry name" value="Metalloproteases ('zincins'), catalytic domain"/>
    <property type="match status" value="1"/>
</dbReference>
<dbReference type="RefSeq" id="WP_353932490.1">
    <property type="nucleotide sequence ID" value="NZ_CP150886.1"/>
</dbReference>
<dbReference type="InterPro" id="IPR018511">
    <property type="entry name" value="Hemolysin-typ_Ca-bd_CS"/>
</dbReference>
<evidence type="ECO:0000313" key="3">
    <source>
        <dbReference type="Proteomes" id="UP001483337"/>
    </source>
</evidence>
<dbReference type="InterPro" id="IPR025193">
    <property type="entry name" value="DUF4114"/>
</dbReference>
<feature type="domain" description="Cadherin" evidence="1">
    <location>
        <begin position="664"/>
        <end position="761"/>
    </location>
</feature>
<dbReference type="SUPFAM" id="SSF51120">
    <property type="entry name" value="beta-Roll"/>
    <property type="match status" value="1"/>
</dbReference>
<proteinExistence type="predicted"/>
<dbReference type="PRINTS" id="PR00313">
    <property type="entry name" value="CABNDNGRPT"/>
</dbReference>
<evidence type="ECO:0000259" key="1">
    <source>
        <dbReference type="PROSITE" id="PS50268"/>
    </source>
</evidence>
<dbReference type="Gene3D" id="2.60.40.3440">
    <property type="match status" value="1"/>
</dbReference>
<organism evidence="2 3">
    <name type="scientific">Okeanomitos corallinicola TIOX110</name>
    <dbReference type="NCBI Taxonomy" id="3133117"/>
    <lineage>
        <taxon>Bacteria</taxon>
        <taxon>Bacillati</taxon>
        <taxon>Cyanobacteriota</taxon>
        <taxon>Cyanophyceae</taxon>
        <taxon>Nostocales</taxon>
        <taxon>Aphanizomenonaceae</taxon>
        <taxon>Okeanomitos</taxon>
    </lineage>
</organism>
<dbReference type="InterPro" id="IPR002126">
    <property type="entry name" value="Cadherin-like_dom"/>
</dbReference>
<keyword evidence="3" id="KW-1185">Reference proteome</keyword>
<accession>A0ABZ2UWW6</accession>
<reference evidence="2 3" key="1">
    <citation type="submission" date="2024-04" db="EMBL/GenBank/DDBJ databases">
        <title>Okeanomitos corallinicola gen. &amp; sp. nov. (Nostocales, Cyanobacteria), a new toxic marine heterocyst-forming cyanobacterium from a coral reef.</title>
        <authorList>
            <person name="Li H."/>
            <person name="Li R."/>
            <person name="Kang J."/>
            <person name="Hii K.S."/>
            <person name="Mohamed H.F."/>
            <person name="Xu X."/>
            <person name="Luo Z."/>
        </authorList>
    </citation>
    <scope>NUCLEOTIDE SEQUENCE [LARGE SCALE GENOMIC DNA]</scope>
    <source>
        <strain evidence="2 3">TIOX110</strain>
    </source>
</reference>
<protein>
    <submittedName>
        <fullName evidence="2">Tandem-95 repeat protein</fullName>
    </submittedName>
</protein>